<dbReference type="Proteomes" id="UP001174694">
    <property type="component" value="Unassembled WGS sequence"/>
</dbReference>
<organism evidence="3 4">
    <name type="scientific">Pleurostoma richardsiae</name>
    <dbReference type="NCBI Taxonomy" id="41990"/>
    <lineage>
        <taxon>Eukaryota</taxon>
        <taxon>Fungi</taxon>
        <taxon>Dikarya</taxon>
        <taxon>Ascomycota</taxon>
        <taxon>Pezizomycotina</taxon>
        <taxon>Sordariomycetes</taxon>
        <taxon>Sordariomycetidae</taxon>
        <taxon>Calosphaeriales</taxon>
        <taxon>Pleurostomataceae</taxon>
        <taxon>Pleurostoma</taxon>
    </lineage>
</organism>
<dbReference type="GO" id="GO:0005634">
    <property type="term" value="C:nucleus"/>
    <property type="evidence" value="ECO:0007669"/>
    <property type="project" value="UniProtKB-SubCell"/>
</dbReference>
<evidence type="ECO:0008006" key="5">
    <source>
        <dbReference type="Google" id="ProtNLM"/>
    </source>
</evidence>
<dbReference type="AlphaFoldDB" id="A0AA38RZK7"/>
<comment type="subcellular location">
    <subcellularLocation>
        <location evidence="1">Nucleus</location>
    </subcellularLocation>
</comment>
<evidence type="ECO:0000313" key="3">
    <source>
        <dbReference type="EMBL" id="KAJ9145340.1"/>
    </source>
</evidence>
<reference evidence="3" key="1">
    <citation type="submission" date="2022-07" db="EMBL/GenBank/DDBJ databases">
        <title>Fungi with potential for degradation of polypropylene.</title>
        <authorList>
            <person name="Gostincar C."/>
        </authorList>
    </citation>
    <scope>NUCLEOTIDE SEQUENCE</scope>
    <source>
        <strain evidence="3">EXF-13308</strain>
    </source>
</reference>
<evidence type="ECO:0000313" key="4">
    <source>
        <dbReference type="Proteomes" id="UP001174694"/>
    </source>
</evidence>
<name>A0AA38RZK7_9PEZI</name>
<dbReference type="EMBL" id="JANBVO010000014">
    <property type="protein sequence ID" value="KAJ9145340.1"/>
    <property type="molecule type" value="Genomic_DNA"/>
</dbReference>
<accession>A0AA38RZK7</accession>
<dbReference type="PANTHER" id="PTHR31001">
    <property type="entry name" value="UNCHARACTERIZED TRANSCRIPTIONAL REGULATORY PROTEIN"/>
    <property type="match status" value="1"/>
</dbReference>
<protein>
    <recommendedName>
        <fullName evidence="5">Transcription factor</fullName>
    </recommendedName>
</protein>
<dbReference type="InterPro" id="IPR050613">
    <property type="entry name" value="Sec_Metabolite_Reg"/>
</dbReference>
<keyword evidence="4" id="KW-1185">Reference proteome</keyword>
<sequence length="448" mass="50263">MQRINLNRPRLPRERENIWPNQVGHLTSSTNNQIRYYSSASWVSALEDWEQASSSTAEEVASPGPRWSLGLDARGEAEIPTEQIDRVVSFGEVDRLIRWYSDFCHFWYPIVDLSETVASLENLRNHRPSASGSAALIAAVCYIASCSAEASRDTSAFSLASSAWRDLAQGFLAKSGYPSRPNPNSLRAAFLLALRNMTEFPSHTNPAPICVLMISSEGRPDRRMLRTITLVNVTLCKVFEDIYGVRQPTRDVLQRLGEEVEKLCASELQVVDSPDLSAVERFIAISLNCCLWKLKFVLHQPYLRSAQWPQSSRSKALDACKNYINAFTVGASEPPFAPFRWILNHFNIFHACAILLQDLIQHAGSLESSDLRSVVESCFSTFFKEADPIWEKLEALRSKAWTANVWHTPSQEDVDLGDVDLSLSDWDPLFASFIWHGAFAPVGDFLAG</sequence>
<keyword evidence="2" id="KW-0539">Nucleus</keyword>
<dbReference type="PANTHER" id="PTHR31001:SF40">
    <property type="entry name" value="ZN(II)2CYS6 TRANSCRIPTION FACTOR (EUROFUNG)"/>
    <property type="match status" value="1"/>
</dbReference>
<dbReference type="CDD" id="cd12148">
    <property type="entry name" value="fungal_TF_MHR"/>
    <property type="match status" value="1"/>
</dbReference>
<evidence type="ECO:0000256" key="2">
    <source>
        <dbReference type="ARBA" id="ARBA00023242"/>
    </source>
</evidence>
<evidence type="ECO:0000256" key="1">
    <source>
        <dbReference type="ARBA" id="ARBA00004123"/>
    </source>
</evidence>
<gene>
    <name evidence="3" type="ORF">NKR23_g5431</name>
</gene>
<comment type="caution">
    <text evidence="3">The sequence shown here is derived from an EMBL/GenBank/DDBJ whole genome shotgun (WGS) entry which is preliminary data.</text>
</comment>
<proteinExistence type="predicted"/>